<evidence type="ECO:0000313" key="3">
    <source>
        <dbReference type="EMBL" id="ADY52659.1"/>
    </source>
</evidence>
<dbReference type="InterPro" id="IPR002201">
    <property type="entry name" value="Glyco_trans_9"/>
</dbReference>
<dbReference type="CDD" id="cd03789">
    <property type="entry name" value="GT9_LPS_heptosyltransferase"/>
    <property type="match status" value="1"/>
</dbReference>
<organism evidence="3 4">
    <name type="scientific">Pseudopedobacter saltans (strain ATCC 51119 / DSM 12145 / JCM 21818 / CCUG 39354 / LMG 10337 / NBRC 100064 / NCIMB 13643)</name>
    <name type="common">Pedobacter saltans</name>
    <dbReference type="NCBI Taxonomy" id="762903"/>
    <lineage>
        <taxon>Bacteria</taxon>
        <taxon>Pseudomonadati</taxon>
        <taxon>Bacteroidota</taxon>
        <taxon>Sphingobacteriia</taxon>
        <taxon>Sphingobacteriales</taxon>
        <taxon>Sphingobacteriaceae</taxon>
        <taxon>Pseudopedobacter</taxon>
    </lineage>
</organism>
<dbReference type="eggNOG" id="COG0859">
    <property type="taxonomic scope" value="Bacteria"/>
</dbReference>
<dbReference type="RefSeq" id="WP_013633146.1">
    <property type="nucleotide sequence ID" value="NC_015177.1"/>
</dbReference>
<evidence type="ECO:0000313" key="4">
    <source>
        <dbReference type="Proteomes" id="UP000000310"/>
    </source>
</evidence>
<dbReference type="HOGENOM" id="CLU_038371_3_0_10"/>
<keyword evidence="4" id="KW-1185">Reference proteome</keyword>
<dbReference type="Gene3D" id="3.40.50.2000">
    <property type="entry name" value="Glycogen Phosphorylase B"/>
    <property type="match status" value="2"/>
</dbReference>
<dbReference type="OrthoDB" id="9768048at2"/>
<dbReference type="GO" id="GO:0008713">
    <property type="term" value="F:ADP-heptose-lipopolysaccharide heptosyltransferase activity"/>
    <property type="evidence" value="ECO:0007669"/>
    <property type="project" value="TreeGrafter"/>
</dbReference>
<keyword evidence="2 3" id="KW-0808">Transferase</keyword>
<dbReference type="GO" id="GO:0005829">
    <property type="term" value="C:cytosol"/>
    <property type="evidence" value="ECO:0007669"/>
    <property type="project" value="TreeGrafter"/>
</dbReference>
<name>F0SB24_PSESL</name>
<keyword evidence="1" id="KW-0328">Glycosyltransferase</keyword>
<dbReference type="AlphaFoldDB" id="F0SB24"/>
<dbReference type="SUPFAM" id="SSF53756">
    <property type="entry name" value="UDP-Glycosyltransferase/glycogen phosphorylase"/>
    <property type="match status" value="1"/>
</dbReference>
<dbReference type="PANTHER" id="PTHR30160:SF22">
    <property type="entry name" value="LIPOPOLYSACCHARIDE CORE BIOSYNTHESIS PROTEIN"/>
    <property type="match status" value="1"/>
</dbReference>
<proteinExistence type="predicted"/>
<protein>
    <submittedName>
        <fullName evidence="3">Glycosyl transferase family 9</fullName>
    </submittedName>
</protein>
<evidence type="ECO:0000256" key="2">
    <source>
        <dbReference type="ARBA" id="ARBA00022679"/>
    </source>
</evidence>
<dbReference type="PANTHER" id="PTHR30160">
    <property type="entry name" value="TETRAACYLDISACCHARIDE 4'-KINASE-RELATED"/>
    <property type="match status" value="1"/>
</dbReference>
<reference evidence="4" key="2">
    <citation type="submission" date="2011-02" db="EMBL/GenBank/DDBJ databases">
        <title>The complete genome of Pedobacter saltans DSM 12145.</title>
        <authorList>
            <consortium name="US DOE Joint Genome Institute (JGI-PGF)"/>
            <person name="Lucas S."/>
            <person name="Copeland A."/>
            <person name="Lapidus A."/>
            <person name="Bruce D."/>
            <person name="Goodwin L."/>
            <person name="Pitluck S."/>
            <person name="Kyrpides N."/>
            <person name="Mavromatis K."/>
            <person name="Pagani I."/>
            <person name="Ivanova N."/>
            <person name="Ovchinnikova G."/>
            <person name="Lu M."/>
            <person name="Detter J.C."/>
            <person name="Han C."/>
            <person name="Land M."/>
            <person name="Hauser L."/>
            <person name="Markowitz V."/>
            <person name="Cheng J.-F."/>
            <person name="Hugenholtz P."/>
            <person name="Woyke T."/>
            <person name="Wu D."/>
            <person name="Tindall B."/>
            <person name="Pomrenke H.G."/>
            <person name="Brambilla E."/>
            <person name="Klenk H.-P."/>
            <person name="Eisen J.A."/>
        </authorList>
    </citation>
    <scope>NUCLEOTIDE SEQUENCE [LARGE SCALE GENOMIC DNA]</scope>
    <source>
        <strain evidence="4">ATCC 51119 / DSM 12145 / JCM 21818 / LMG 10337 / NBRC 100064 / NCIMB 13643</strain>
    </source>
</reference>
<dbReference type="STRING" id="762903.Pedsa_2107"/>
<dbReference type="InterPro" id="IPR051199">
    <property type="entry name" value="LPS_LOS_Heptosyltrfase"/>
</dbReference>
<evidence type="ECO:0000256" key="1">
    <source>
        <dbReference type="ARBA" id="ARBA00022676"/>
    </source>
</evidence>
<reference evidence="3 4" key="1">
    <citation type="journal article" date="2011" name="Stand. Genomic Sci.">
        <title>Complete genome sequence of the gliding, heparinolytic Pedobacter saltans type strain (113).</title>
        <authorList>
            <person name="Liolios K."/>
            <person name="Sikorski J."/>
            <person name="Lu M."/>
            <person name="Nolan M."/>
            <person name="Lapidus A."/>
            <person name="Lucas S."/>
            <person name="Hammon N."/>
            <person name="Deshpande S."/>
            <person name="Cheng J.F."/>
            <person name="Tapia R."/>
            <person name="Han C."/>
            <person name="Goodwin L."/>
            <person name="Pitluck S."/>
            <person name="Huntemann M."/>
            <person name="Ivanova N."/>
            <person name="Pagani I."/>
            <person name="Mavromatis K."/>
            <person name="Ovchinikova G."/>
            <person name="Pati A."/>
            <person name="Chen A."/>
            <person name="Palaniappan K."/>
            <person name="Land M."/>
            <person name="Hauser L."/>
            <person name="Brambilla E.M."/>
            <person name="Kotsyurbenko O."/>
            <person name="Rohde M."/>
            <person name="Tindall B.J."/>
            <person name="Abt B."/>
            <person name="Goker M."/>
            <person name="Detter J.C."/>
            <person name="Woyke T."/>
            <person name="Bristow J."/>
            <person name="Eisen J.A."/>
            <person name="Markowitz V."/>
            <person name="Hugenholtz P."/>
            <person name="Klenk H.P."/>
            <person name="Kyrpides N.C."/>
        </authorList>
    </citation>
    <scope>NUCLEOTIDE SEQUENCE [LARGE SCALE GENOMIC DNA]</scope>
    <source>
        <strain evidence="4">ATCC 51119 / DSM 12145 / JCM 21818 / LMG 10337 / NBRC 100064 / NCIMB 13643</strain>
    </source>
</reference>
<gene>
    <name evidence="3" type="ordered locus">Pedsa_2107</name>
</gene>
<dbReference type="Proteomes" id="UP000000310">
    <property type="component" value="Chromosome"/>
</dbReference>
<dbReference type="KEGG" id="psn:Pedsa_2107"/>
<dbReference type="Pfam" id="PF01075">
    <property type="entry name" value="Glyco_transf_9"/>
    <property type="match status" value="1"/>
</dbReference>
<sequence length="340" mass="38707">MKGQKILIIRLSAMGDVAMTAPVLKQLAQQNPKSSFVFLTRPLFKAFLEDLPNVTVFPFDPNTYKGIAGLYRLYKELKKQKIDAVADLHYNLRSRILSLFFWLSAIPIAHLNKGRKEKKALSRKENKTRLPLEPTWKRYTEVFKNLGLEASIENKLIRQKEDLSPEILSITQGKNAPWIGISPFAQHMQKVYPLDKMEDVIRQLSKYKIFIFGGGTEEKQTAEVWEREYEHVTSTIGKIKLQEELKLISNLDVMISMDSSGMHMASLKGVRVVSVWGATHPYAGFLGFGQQESDCAQIDLECRPCSIYGNKPCFRGDLACLNWLAPEIIVTKTKNILQNV</sequence>
<dbReference type="EMBL" id="CP002545">
    <property type="protein sequence ID" value="ADY52659.1"/>
    <property type="molecule type" value="Genomic_DNA"/>
</dbReference>
<dbReference type="GO" id="GO:0009244">
    <property type="term" value="P:lipopolysaccharide core region biosynthetic process"/>
    <property type="evidence" value="ECO:0007669"/>
    <property type="project" value="TreeGrafter"/>
</dbReference>
<accession>F0SB24</accession>